<keyword evidence="12" id="KW-1185">Reference proteome</keyword>
<evidence type="ECO:0000256" key="9">
    <source>
        <dbReference type="SAM" id="MobiDB-lite"/>
    </source>
</evidence>
<dbReference type="GO" id="GO:0009073">
    <property type="term" value="P:aromatic amino acid family biosynthetic process"/>
    <property type="evidence" value="ECO:0007669"/>
    <property type="project" value="UniProtKB-KW"/>
</dbReference>
<evidence type="ECO:0000256" key="4">
    <source>
        <dbReference type="ARBA" id="ARBA00022605"/>
    </source>
</evidence>
<dbReference type="FunFam" id="3.65.10.10:FF:000005">
    <property type="entry name" value="3-phosphoshikimate 1-carboxyvinyltransferase"/>
    <property type="match status" value="1"/>
</dbReference>
<dbReference type="EC" id="2.5.1.19" evidence="8"/>
<dbReference type="NCBIfam" id="TIGR01356">
    <property type="entry name" value="aroA"/>
    <property type="match status" value="1"/>
</dbReference>
<dbReference type="InterPro" id="IPR001986">
    <property type="entry name" value="Enolpyruvate_Tfrase_dom"/>
</dbReference>
<feature type="binding site" evidence="8">
    <location>
        <position position="319"/>
    </location>
    <ligand>
        <name>3-phosphoshikimate</name>
        <dbReference type="ChEBI" id="CHEBI:145989"/>
    </ligand>
</feature>
<comment type="subunit">
    <text evidence="8">Monomer.</text>
</comment>
<dbReference type="PROSITE" id="PS00104">
    <property type="entry name" value="EPSP_SYNTHASE_1"/>
    <property type="match status" value="1"/>
</dbReference>
<feature type="binding site" evidence="8">
    <location>
        <position position="29"/>
    </location>
    <ligand>
        <name>3-phosphoshikimate</name>
        <dbReference type="ChEBI" id="CHEBI:145989"/>
    </ligand>
</feature>
<reference evidence="11 12" key="1">
    <citation type="submission" date="2020-08" db="EMBL/GenBank/DDBJ databases">
        <title>Genomic Encyclopedia of Type Strains, Phase IV (KMG-IV): sequencing the most valuable type-strain genomes for metagenomic binning, comparative biology and taxonomic classification.</title>
        <authorList>
            <person name="Goeker M."/>
        </authorList>
    </citation>
    <scope>NUCLEOTIDE SEQUENCE [LARGE SCALE GENOMIC DNA]</scope>
    <source>
        <strain evidence="11 12">DSM 21793</strain>
    </source>
</reference>
<dbReference type="Proteomes" id="UP000530564">
    <property type="component" value="Unassembled WGS sequence"/>
</dbReference>
<feature type="binding site" evidence="8">
    <location>
        <position position="24"/>
    </location>
    <ligand>
        <name>3-phosphoshikimate</name>
        <dbReference type="ChEBI" id="CHEBI:145989"/>
    </ligand>
</feature>
<dbReference type="Gene3D" id="3.65.10.10">
    <property type="entry name" value="Enolpyruvate transferase domain"/>
    <property type="match status" value="2"/>
</dbReference>
<dbReference type="RefSeq" id="WP_183771136.1">
    <property type="nucleotide sequence ID" value="NZ_JACIDK010000002.1"/>
</dbReference>
<dbReference type="EMBL" id="JACIDK010000002">
    <property type="protein sequence ID" value="MBB3890761.1"/>
    <property type="molecule type" value="Genomic_DNA"/>
</dbReference>
<organism evidence="11 12">
    <name type="scientific">Phenylobacterium haematophilum</name>
    <dbReference type="NCBI Taxonomy" id="98513"/>
    <lineage>
        <taxon>Bacteria</taxon>
        <taxon>Pseudomonadati</taxon>
        <taxon>Pseudomonadota</taxon>
        <taxon>Alphaproteobacteria</taxon>
        <taxon>Caulobacterales</taxon>
        <taxon>Caulobacteraceae</taxon>
        <taxon>Phenylobacterium</taxon>
    </lineage>
</organism>
<keyword evidence="5 8" id="KW-0808">Transferase</keyword>
<feature type="binding site" evidence="8">
    <location>
        <position position="95"/>
    </location>
    <ligand>
        <name>phosphoenolpyruvate</name>
        <dbReference type="ChEBI" id="CHEBI:58702"/>
    </ligand>
</feature>
<dbReference type="PIRSF" id="PIRSF000505">
    <property type="entry name" value="EPSPS"/>
    <property type="match status" value="1"/>
</dbReference>
<comment type="function">
    <text evidence="8">Catalyzes the transfer of the enolpyruvyl moiety of phosphoenolpyruvate (PEP) to the 5-hydroxyl of shikimate-3-phosphate (S3P) to produce enolpyruvyl shikimate-3-phosphate and inorganic phosphate.</text>
</comment>
<sequence>MTSAGLTAKRGGPLRGRVRAPGDKSISHRSLILGALATGTTEIEGLLEGDDVLRTAAAMRSFGAKVERLGEGRWRVEGAGGFSEPADVIDCGNAGTGVRLIMGAMAGFPFAATFTGDESLRGRPMRRVLGPLAQMGATFIGRSNGRLPLTLQGGALKHLSYRLPEPSAQVKSAVLLAGLHAEGGAQVIEPEATRDHTERMLRAFGAVVEVQDKADGRWITLPGGQTLTGTNVRVPGDPSSAAFPLVAALVTPGSEVTVEGVLLNELRTGLFTTLQEMGGDLVISNVREESGEQVGDVTARHSALRGVAVPPERAPSMIDEYPILAVAAAFADGSTYMRGIGEMRVKESDRIALMAAGLAACGVGVEEEPEGLIVVGSVRGNHPVAGGARVVTKGDHRIAMSHLVMGLASDEAVAVDEPGMIATSFPGFVELMRGMGAEIS</sequence>
<evidence type="ECO:0000256" key="5">
    <source>
        <dbReference type="ARBA" id="ARBA00022679"/>
    </source>
</evidence>
<dbReference type="UniPathway" id="UPA00053">
    <property type="reaction ID" value="UER00089"/>
</dbReference>
<feature type="region of interest" description="Disordered" evidence="9">
    <location>
        <begin position="1"/>
        <end position="22"/>
    </location>
</feature>
<comment type="caution">
    <text evidence="11">The sequence shown here is derived from an EMBL/GenBank/DDBJ whole genome shotgun (WGS) entry which is preliminary data.</text>
</comment>
<gene>
    <name evidence="8" type="primary">aroA</name>
    <name evidence="11" type="ORF">GGQ61_001478</name>
</gene>
<evidence type="ECO:0000256" key="6">
    <source>
        <dbReference type="ARBA" id="ARBA00023141"/>
    </source>
</evidence>
<comment type="similarity">
    <text evidence="2 8">Belongs to the EPSP synthase family.</text>
</comment>
<dbReference type="PANTHER" id="PTHR21090">
    <property type="entry name" value="AROM/DEHYDROQUINATE SYNTHASE"/>
    <property type="match status" value="1"/>
</dbReference>
<feature type="binding site" evidence="8">
    <location>
        <position position="167"/>
    </location>
    <ligand>
        <name>3-phosphoshikimate</name>
        <dbReference type="ChEBI" id="CHEBI:145989"/>
    </ligand>
</feature>
<evidence type="ECO:0000256" key="8">
    <source>
        <dbReference type="HAMAP-Rule" id="MF_00210"/>
    </source>
</evidence>
<dbReference type="GO" id="GO:0008652">
    <property type="term" value="P:amino acid biosynthetic process"/>
    <property type="evidence" value="ECO:0007669"/>
    <property type="project" value="UniProtKB-KW"/>
</dbReference>
<evidence type="ECO:0000256" key="1">
    <source>
        <dbReference type="ARBA" id="ARBA00004811"/>
    </source>
</evidence>
<evidence type="ECO:0000256" key="2">
    <source>
        <dbReference type="ARBA" id="ARBA00009948"/>
    </source>
</evidence>
<feature type="active site" description="Proton acceptor" evidence="8">
    <location>
        <position position="319"/>
    </location>
</feature>
<dbReference type="GO" id="GO:0003866">
    <property type="term" value="F:3-phosphoshikimate 1-carboxyvinyltransferase activity"/>
    <property type="evidence" value="ECO:0007669"/>
    <property type="project" value="UniProtKB-UniRule"/>
</dbReference>
<proteinExistence type="inferred from homology"/>
<dbReference type="HAMAP" id="MF_00210">
    <property type="entry name" value="EPSP_synth"/>
    <property type="match status" value="1"/>
</dbReference>
<feature type="binding site" evidence="8">
    <location>
        <position position="25"/>
    </location>
    <ligand>
        <name>3-phosphoshikimate</name>
        <dbReference type="ChEBI" id="CHEBI:145989"/>
    </ligand>
</feature>
<feature type="binding site" evidence="8">
    <location>
        <position position="24"/>
    </location>
    <ligand>
        <name>phosphoenolpyruvate</name>
        <dbReference type="ChEBI" id="CHEBI:58702"/>
    </ligand>
</feature>
<dbReference type="InterPro" id="IPR036968">
    <property type="entry name" value="Enolpyruvate_Tfrase_sf"/>
</dbReference>
<evidence type="ECO:0000313" key="12">
    <source>
        <dbReference type="Proteomes" id="UP000530564"/>
    </source>
</evidence>
<accession>A0A839ZZI6</accession>
<keyword evidence="4 8" id="KW-0028">Amino-acid biosynthesis</keyword>
<evidence type="ECO:0000256" key="3">
    <source>
        <dbReference type="ARBA" id="ARBA00022490"/>
    </source>
</evidence>
<dbReference type="PANTHER" id="PTHR21090:SF5">
    <property type="entry name" value="PENTAFUNCTIONAL AROM POLYPEPTIDE"/>
    <property type="match status" value="1"/>
</dbReference>
<feature type="binding site" evidence="8">
    <location>
        <position position="123"/>
    </location>
    <ligand>
        <name>phosphoenolpyruvate</name>
        <dbReference type="ChEBI" id="CHEBI:58702"/>
    </ligand>
</feature>
<dbReference type="SUPFAM" id="SSF55205">
    <property type="entry name" value="EPT/RTPC-like"/>
    <property type="match status" value="1"/>
</dbReference>
<evidence type="ECO:0000313" key="11">
    <source>
        <dbReference type="EMBL" id="MBB3890761.1"/>
    </source>
</evidence>
<dbReference type="GO" id="GO:0009423">
    <property type="term" value="P:chorismate biosynthetic process"/>
    <property type="evidence" value="ECO:0007669"/>
    <property type="project" value="UniProtKB-UniRule"/>
</dbReference>
<comment type="pathway">
    <text evidence="1 8">Metabolic intermediate biosynthesis; chorismate biosynthesis; chorismate from D-erythrose 4-phosphate and phosphoenolpyruvate: step 6/7.</text>
</comment>
<dbReference type="InterPro" id="IPR006264">
    <property type="entry name" value="EPSP_synthase"/>
</dbReference>
<feature type="domain" description="Enolpyruvate transferase" evidence="10">
    <location>
        <begin position="10"/>
        <end position="430"/>
    </location>
</feature>
<dbReference type="CDD" id="cd01556">
    <property type="entry name" value="EPSP_synthase"/>
    <property type="match status" value="1"/>
</dbReference>
<dbReference type="InterPro" id="IPR013792">
    <property type="entry name" value="RNA3'P_cycl/enolpyr_Trfase_a/b"/>
</dbReference>
<feature type="binding site" evidence="8">
    <location>
        <position position="346"/>
    </location>
    <ligand>
        <name>3-phosphoshikimate</name>
        <dbReference type="ChEBI" id="CHEBI:145989"/>
    </ligand>
</feature>
<feature type="binding site" evidence="8">
    <location>
        <position position="350"/>
    </location>
    <ligand>
        <name>phosphoenolpyruvate</name>
        <dbReference type="ChEBI" id="CHEBI:58702"/>
    </ligand>
</feature>
<dbReference type="Pfam" id="PF00275">
    <property type="entry name" value="EPSP_synthase"/>
    <property type="match status" value="1"/>
</dbReference>
<keyword evidence="6 8" id="KW-0057">Aromatic amino acid biosynthesis</keyword>
<protein>
    <recommendedName>
        <fullName evidence="8">3-phosphoshikimate 1-carboxyvinyltransferase</fullName>
        <ecNumber evidence="8">2.5.1.19</ecNumber>
    </recommendedName>
    <alternativeName>
        <fullName evidence="8">5-enolpyruvylshikimate-3-phosphate synthase</fullName>
        <shortName evidence="8">EPSP synthase</shortName>
        <shortName evidence="8">EPSPS</shortName>
    </alternativeName>
</protein>
<comment type="catalytic activity">
    <reaction evidence="7">
        <text>3-phosphoshikimate + phosphoenolpyruvate = 5-O-(1-carboxyvinyl)-3-phosphoshikimate + phosphate</text>
        <dbReference type="Rhea" id="RHEA:21256"/>
        <dbReference type="ChEBI" id="CHEBI:43474"/>
        <dbReference type="ChEBI" id="CHEBI:57701"/>
        <dbReference type="ChEBI" id="CHEBI:58702"/>
        <dbReference type="ChEBI" id="CHEBI:145989"/>
        <dbReference type="EC" id="2.5.1.19"/>
    </reaction>
    <physiologicalReaction direction="left-to-right" evidence="7">
        <dbReference type="Rhea" id="RHEA:21257"/>
    </physiologicalReaction>
</comment>
<feature type="binding site" evidence="8">
    <location>
        <position position="169"/>
    </location>
    <ligand>
        <name>phosphoenolpyruvate</name>
        <dbReference type="ChEBI" id="CHEBI:58702"/>
    </ligand>
</feature>
<comment type="subcellular location">
    <subcellularLocation>
        <location evidence="8">Cytoplasm</location>
    </subcellularLocation>
</comment>
<feature type="binding site" evidence="8">
    <location>
        <position position="169"/>
    </location>
    <ligand>
        <name>3-phosphoshikimate</name>
        <dbReference type="ChEBI" id="CHEBI:145989"/>
    </ligand>
</feature>
<dbReference type="InterPro" id="IPR023193">
    <property type="entry name" value="EPSP_synthase_CS"/>
</dbReference>
<dbReference type="AlphaFoldDB" id="A0A839ZZI6"/>
<dbReference type="PROSITE" id="PS00885">
    <property type="entry name" value="EPSP_SYNTHASE_2"/>
    <property type="match status" value="1"/>
</dbReference>
<comment type="caution">
    <text evidence="8">Lacks conserved residue(s) required for the propagation of feature annotation.</text>
</comment>
<name>A0A839ZZI6_9CAUL</name>
<evidence type="ECO:0000256" key="7">
    <source>
        <dbReference type="ARBA" id="ARBA00044633"/>
    </source>
</evidence>
<evidence type="ECO:0000259" key="10">
    <source>
        <dbReference type="Pfam" id="PF00275"/>
    </source>
</evidence>
<feature type="binding site" evidence="8">
    <location>
        <position position="397"/>
    </location>
    <ligand>
        <name>phosphoenolpyruvate</name>
        <dbReference type="ChEBI" id="CHEBI:58702"/>
    </ligand>
</feature>
<keyword evidence="3 8" id="KW-0963">Cytoplasm</keyword>
<dbReference type="GO" id="GO:0005737">
    <property type="term" value="C:cytoplasm"/>
    <property type="evidence" value="ECO:0007669"/>
    <property type="project" value="UniProtKB-SubCell"/>
</dbReference>